<evidence type="ECO:0000256" key="3">
    <source>
        <dbReference type="ARBA" id="ARBA00022617"/>
    </source>
</evidence>
<proteinExistence type="inferred from homology"/>
<keyword evidence="5 9" id="KW-0560">Oxidoreductase</keyword>
<dbReference type="PROSITE" id="PS00086">
    <property type="entry name" value="CYTOCHROME_P450"/>
    <property type="match status" value="1"/>
</dbReference>
<dbReference type="SUPFAM" id="SSF48264">
    <property type="entry name" value="Cytochrome P450"/>
    <property type="match status" value="1"/>
</dbReference>
<dbReference type="CDD" id="cd11063">
    <property type="entry name" value="CYP52"/>
    <property type="match status" value="1"/>
</dbReference>
<accession>A0A8X7TA36</accession>
<dbReference type="Proteomes" id="UP000590412">
    <property type="component" value="Unassembled WGS sequence"/>
</dbReference>
<evidence type="ECO:0000313" key="11">
    <source>
        <dbReference type="Proteomes" id="UP000590412"/>
    </source>
</evidence>
<dbReference type="InterPro" id="IPR002402">
    <property type="entry name" value="Cyt_P450_E_grp-II"/>
</dbReference>
<evidence type="ECO:0000256" key="9">
    <source>
        <dbReference type="RuleBase" id="RU000461"/>
    </source>
</evidence>
<dbReference type="PANTHER" id="PTHR24287:SF1">
    <property type="entry name" value="P450, PUTATIVE (EUROFUNG)-RELATED"/>
    <property type="match status" value="1"/>
</dbReference>
<evidence type="ECO:0000313" key="10">
    <source>
        <dbReference type="EMBL" id="KAF6051239.1"/>
    </source>
</evidence>
<keyword evidence="6 8" id="KW-0408">Iron</keyword>
<dbReference type="InterPro" id="IPR002974">
    <property type="entry name" value="Cyt_P450_E_CYP52_ascomycetes"/>
</dbReference>
<dbReference type="InterPro" id="IPR047146">
    <property type="entry name" value="Cyt_P450_E_CYP52_fungi"/>
</dbReference>
<sequence>MTYIPYLIVIASYIIYKLLHRVQLHQRAIKLGCKPVKHIPPRNLLDRLGIYEIVHRKKLMHSGTTFEMLEEAFDRAQVKTFEGTALFSSFIMTIEPENLRHMMSSAHFNEWNIGYRPQAFGILLGDGIFSSEGTQWKHSRVMLRPSFTKENIKQITKMEPFAARVIDLIKQKSGQAIDMQDVFQFFTMDFTTDLLLGESSDSLKDALGQHSSTGIDPELKRQFSIAFDESSNYLMTRMILGPLMFLVNPKTLQDAIKIQHKFVDYYIEKALAMTSHELNEKSDDGTIFLYQLAHETKDPINLRNQILSIILAGRNTTSGLMTFLFAQLSKNPEIYCKLRDIIRQDFPNVESITFDSIQNCDYLRWCINETLRINPSVPFESKTASVDTTLPRGGGVDEKAPIFIAKGTRIVYPLWVANRNEEHFGENTGEFIPERWEQLPRSGGIAFMPFSVGPRACLGQSLALTEAAYITIRLLQTFDSCESHLGPEPLRKTSSATMRLMDGCELSFK</sequence>
<dbReference type="InterPro" id="IPR017972">
    <property type="entry name" value="Cyt_P450_CS"/>
</dbReference>
<dbReference type="OrthoDB" id="1470350at2759"/>
<dbReference type="InterPro" id="IPR036396">
    <property type="entry name" value="Cyt_P450_sf"/>
</dbReference>
<dbReference type="GO" id="GO:0020037">
    <property type="term" value="F:heme binding"/>
    <property type="evidence" value="ECO:0007669"/>
    <property type="project" value="InterPro"/>
</dbReference>
<evidence type="ECO:0000256" key="8">
    <source>
        <dbReference type="PIRSR" id="PIRSR602402-1"/>
    </source>
</evidence>
<gene>
    <name evidence="10" type="ORF">FOB60_003907</name>
</gene>
<name>A0A8X7TA36_CANPA</name>
<dbReference type="AlphaFoldDB" id="A0A8X7TA36"/>
<evidence type="ECO:0000256" key="5">
    <source>
        <dbReference type="ARBA" id="ARBA00023002"/>
    </source>
</evidence>
<dbReference type="PANTHER" id="PTHR24287">
    <property type="entry name" value="P450, PUTATIVE (EUROFUNG)-RELATED"/>
    <property type="match status" value="1"/>
</dbReference>
<dbReference type="PRINTS" id="PR00385">
    <property type="entry name" value="P450"/>
</dbReference>
<dbReference type="PRINTS" id="PR00464">
    <property type="entry name" value="EP450II"/>
</dbReference>
<dbReference type="Pfam" id="PF00067">
    <property type="entry name" value="p450"/>
    <property type="match status" value="1"/>
</dbReference>
<dbReference type="InterPro" id="IPR001128">
    <property type="entry name" value="Cyt_P450"/>
</dbReference>
<dbReference type="GO" id="GO:0016712">
    <property type="term" value="F:oxidoreductase activity, acting on paired donors, with incorporation or reduction of molecular oxygen, reduced flavin or flavoprotein as one donor, and incorporation of one atom of oxygen"/>
    <property type="evidence" value="ECO:0007669"/>
    <property type="project" value="InterPro"/>
</dbReference>
<dbReference type="Gene3D" id="1.10.630.10">
    <property type="entry name" value="Cytochrome P450"/>
    <property type="match status" value="1"/>
</dbReference>
<keyword evidence="7 9" id="KW-0503">Monooxygenase</keyword>
<evidence type="ECO:0000256" key="4">
    <source>
        <dbReference type="ARBA" id="ARBA00022723"/>
    </source>
</evidence>
<protein>
    <submittedName>
        <fullName evidence="10">Cytochrome P450 family protein</fullName>
    </submittedName>
</protein>
<evidence type="ECO:0000256" key="2">
    <source>
        <dbReference type="ARBA" id="ARBA00010617"/>
    </source>
</evidence>
<comment type="similarity">
    <text evidence="2 9">Belongs to the cytochrome P450 family.</text>
</comment>
<keyword evidence="4 8" id="KW-0479">Metal-binding</keyword>
<dbReference type="EMBL" id="JABWAB010000005">
    <property type="protein sequence ID" value="KAF6051239.1"/>
    <property type="molecule type" value="Genomic_DNA"/>
</dbReference>
<evidence type="ECO:0000256" key="1">
    <source>
        <dbReference type="ARBA" id="ARBA00001971"/>
    </source>
</evidence>
<dbReference type="GO" id="GO:0005506">
    <property type="term" value="F:iron ion binding"/>
    <property type="evidence" value="ECO:0007669"/>
    <property type="project" value="InterPro"/>
</dbReference>
<evidence type="ECO:0000256" key="7">
    <source>
        <dbReference type="ARBA" id="ARBA00023033"/>
    </source>
</evidence>
<feature type="binding site" description="axial binding residue" evidence="8">
    <location>
        <position position="457"/>
    </location>
    <ligand>
        <name>heme</name>
        <dbReference type="ChEBI" id="CHEBI:30413"/>
    </ligand>
    <ligandPart>
        <name>Fe</name>
        <dbReference type="ChEBI" id="CHEBI:18248"/>
    </ligandPart>
</feature>
<comment type="caution">
    <text evidence="10">The sequence shown here is derived from an EMBL/GenBank/DDBJ whole genome shotgun (WGS) entry which is preliminary data.</text>
</comment>
<keyword evidence="3 8" id="KW-0349">Heme</keyword>
<organism evidence="10 11">
    <name type="scientific">Candida parapsilosis</name>
    <name type="common">Yeast</name>
    <dbReference type="NCBI Taxonomy" id="5480"/>
    <lineage>
        <taxon>Eukaryota</taxon>
        <taxon>Fungi</taxon>
        <taxon>Dikarya</taxon>
        <taxon>Ascomycota</taxon>
        <taxon>Saccharomycotina</taxon>
        <taxon>Pichiomycetes</taxon>
        <taxon>Debaryomycetaceae</taxon>
        <taxon>Candida/Lodderomyces clade</taxon>
        <taxon>Candida</taxon>
    </lineage>
</organism>
<dbReference type="PRINTS" id="PR01239">
    <property type="entry name" value="EP450IICYP52"/>
</dbReference>
<evidence type="ECO:0000256" key="6">
    <source>
        <dbReference type="ARBA" id="ARBA00023004"/>
    </source>
</evidence>
<comment type="cofactor">
    <cofactor evidence="1 8">
        <name>heme</name>
        <dbReference type="ChEBI" id="CHEBI:30413"/>
    </cofactor>
</comment>
<reference evidence="10" key="1">
    <citation type="submission" date="2020-03" db="EMBL/GenBank/DDBJ databases">
        <title>FDA dAtabase for Regulatory Grade micrObial Sequences (FDA-ARGOS): Supporting development and validation of Infectious Disease Dx tests.</title>
        <authorList>
            <person name="Campos J."/>
            <person name="Goldberg B."/>
            <person name="Tallon L."/>
            <person name="Sadzewicz L."/>
            <person name="Vavikolanu K."/>
            <person name="Mehta A."/>
            <person name="Aluvathingal J."/>
            <person name="Nadendla S."/>
            <person name="Nandy P."/>
            <person name="Geyer C."/>
            <person name="Yan Y."/>
            <person name="Sichtig H."/>
        </authorList>
    </citation>
    <scope>NUCLEOTIDE SEQUENCE [LARGE SCALE GENOMIC DNA]</scope>
    <source>
        <strain evidence="10">FDAARGOS_652</strain>
    </source>
</reference>